<dbReference type="Proteomes" id="UP000466345">
    <property type="component" value="Unassembled WGS sequence"/>
</dbReference>
<organism evidence="3 4">
    <name type="scientific">Streptomyces smaragdinus</name>
    <dbReference type="NCBI Taxonomy" id="2585196"/>
    <lineage>
        <taxon>Bacteria</taxon>
        <taxon>Bacillati</taxon>
        <taxon>Actinomycetota</taxon>
        <taxon>Actinomycetes</taxon>
        <taxon>Kitasatosporales</taxon>
        <taxon>Streptomycetaceae</taxon>
        <taxon>Streptomyces</taxon>
    </lineage>
</organism>
<keyword evidence="2" id="KW-0812">Transmembrane</keyword>
<dbReference type="Pfam" id="PF06240">
    <property type="entry name" value="COXG"/>
    <property type="match status" value="1"/>
</dbReference>
<feature type="transmembrane region" description="Helical" evidence="2">
    <location>
        <begin position="279"/>
        <end position="298"/>
    </location>
</feature>
<evidence type="ECO:0000256" key="1">
    <source>
        <dbReference type="SAM" id="MobiDB-lite"/>
    </source>
</evidence>
<gene>
    <name evidence="3" type="ORF">SRB5_43570</name>
</gene>
<feature type="region of interest" description="Disordered" evidence="1">
    <location>
        <begin position="140"/>
        <end position="207"/>
    </location>
</feature>
<feature type="compositionally biased region" description="Low complexity" evidence="1">
    <location>
        <begin position="157"/>
        <end position="172"/>
    </location>
</feature>
<dbReference type="SUPFAM" id="SSF55961">
    <property type="entry name" value="Bet v1-like"/>
    <property type="match status" value="1"/>
</dbReference>
<protein>
    <recommendedName>
        <fullName evidence="5">Carbon monoxide dehydrogenase subunit G</fullName>
    </recommendedName>
</protein>
<dbReference type="PANTHER" id="PTHR38588:SF1">
    <property type="entry name" value="BLL0334 PROTEIN"/>
    <property type="match status" value="1"/>
</dbReference>
<dbReference type="RefSeq" id="WP_153454648.1">
    <property type="nucleotide sequence ID" value="NZ_WEGJ01000019.1"/>
</dbReference>
<evidence type="ECO:0008006" key="5">
    <source>
        <dbReference type="Google" id="ProtNLM"/>
    </source>
</evidence>
<evidence type="ECO:0000256" key="2">
    <source>
        <dbReference type="SAM" id="Phobius"/>
    </source>
</evidence>
<name>A0A7K0CL20_9ACTN</name>
<feature type="compositionally biased region" description="Polar residues" evidence="1">
    <location>
        <begin position="141"/>
        <end position="151"/>
    </location>
</feature>
<dbReference type="EMBL" id="WEGJ01000019">
    <property type="protein sequence ID" value="MQY14195.1"/>
    <property type="molecule type" value="Genomic_DNA"/>
</dbReference>
<dbReference type="OrthoDB" id="4350688at2"/>
<dbReference type="InterPro" id="IPR010419">
    <property type="entry name" value="CO_DH_gsu"/>
</dbReference>
<reference evidence="3 4" key="1">
    <citation type="submission" date="2019-10" db="EMBL/GenBank/DDBJ databases">
        <title>Streptomyces smaragdinus sp. nov. and Streptomyces fabii sp. nov., isolated from the gut of fungus growing-termite Macrotermes natalensis.</title>
        <authorList>
            <person name="Schwitalla J."/>
            <person name="Benndorf R."/>
            <person name="Martin K."/>
            <person name="De Beer W."/>
            <person name="Kaster A.-K."/>
            <person name="Vollmers J."/>
            <person name="Poulsen M."/>
            <person name="Beemelmanns C."/>
        </authorList>
    </citation>
    <scope>NUCLEOTIDE SEQUENCE [LARGE SCALE GENOMIC DNA]</scope>
    <source>
        <strain evidence="3 4">RB5</strain>
    </source>
</reference>
<dbReference type="InterPro" id="IPR023393">
    <property type="entry name" value="START-like_dom_sf"/>
</dbReference>
<keyword evidence="2" id="KW-0472">Membrane</keyword>
<proteinExistence type="predicted"/>
<feature type="region of interest" description="Disordered" evidence="1">
    <location>
        <begin position="228"/>
        <end position="268"/>
    </location>
</feature>
<keyword evidence="2" id="KW-1133">Transmembrane helix</keyword>
<evidence type="ECO:0000313" key="4">
    <source>
        <dbReference type="Proteomes" id="UP000466345"/>
    </source>
</evidence>
<keyword evidence="4" id="KW-1185">Reference proteome</keyword>
<dbReference type="PANTHER" id="PTHR38588">
    <property type="entry name" value="BLL0334 PROTEIN"/>
    <property type="match status" value="1"/>
</dbReference>
<evidence type="ECO:0000313" key="3">
    <source>
        <dbReference type="EMBL" id="MQY14195.1"/>
    </source>
</evidence>
<dbReference type="AlphaFoldDB" id="A0A7K0CL20"/>
<sequence>MEHEVYVPYPAATVRAALCDPARVARAVPGLQADAAESDPLAGRLRLRIAGSTITYRGSLRVSPGDGDAVTVSGEGAEARGGGSVALELTLTPRPADGGTTLACAGSVRAEGRLASVDGEVARGAGVRLLERFGEGLASGLASSPLVSSDEGSVDTEGGAASGEEAGSSSSSDDNERVIPGIPGPDRQPPDEEASVVEGEVPPSALDPLADDLVEEDLGPEIIEEIEDVPDPDDEPEAAHARRTMIGRSTEEVDHAPPRGRYAPSPSGEAVSAVDRLRWAAPAAAVVVAAVVVVGRALRRRR</sequence>
<dbReference type="Gene3D" id="3.30.530.20">
    <property type="match status" value="1"/>
</dbReference>
<accession>A0A7K0CL20</accession>
<comment type="caution">
    <text evidence="3">The sequence shown here is derived from an EMBL/GenBank/DDBJ whole genome shotgun (WGS) entry which is preliminary data.</text>
</comment>